<dbReference type="GO" id="GO:0045893">
    <property type="term" value="P:positive regulation of DNA-templated transcription"/>
    <property type="evidence" value="ECO:0007669"/>
    <property type="project" value="TreeGrafter"/>
</dbReference>
<dbReference type="GO" id="GO:0003700">
    <property type="term" value="F:DNA-binding transcription factor activity"/>
    <property type="evidence" value="ECO:0007669"/>
    <property type="project" value="TreeGrafter"/>
</dbReference>
<organism evidence="3 4">
    <name type="scientific">Solidesulfovibrio aerotolerans</name>
    <dbReference type="NCBI Taxonomy" id="295255"/>
    <lineage>
        <taxon>Bacteria</taxon>
        <taxon>Pseudomonadati</taxon>
        <taxon>Thermodesulfobacteriota</taxon>
        <taxon>Desulfovibrionia</taxon>
        <taxon>Desulfovibrionales</taxon>
        <taxon>Desulfovibrionaceae</taxon>
        <taxon>Solidesulfovibrio</taxon>
    </lineage>
</organism>
<name>A0A7C9MXC7_9BACT</name>
<dbReference type="PROSITE" id="PS51688">
    <property type="entry name" value="ICA"/>
    <property type="match status" value="1"/>
</dbReference>
<feature type="chain" id="PRO_5029009429" description="Peptidase S74 domain-containing protein" evidence="1">
    <location>
        <begin position="21"/>
        <end position="722"/>
    </location>
</feature>
<dbReference type="PANTHER" id="PTHR13029:SF18">
    <property type="entry name" value="MYELIN REGULATORY FACTOR HOMOLOG 1"/>
    <property type="match status" value="1"/>
</dbReference>
<proteinExistence type="predicted"/>
<dbReference type="EMBL" id="WVUD01000066">
    <property type="protein sequence ID" value="MYL85214.1"/>
    <property type="molecule type" value="Genomic_DNA"/>
</dbReference>
<evidence type="ECO:0000313" key="4">
    <source>
        <dbReference type="Proteomes" id="UP000482487"/>
    </source>
</evidence>
<dbReference type="GO" id="GO:0043565">
    <property type="term" value="F:sequence-specific DNA binding"/>
    <property type="evidence" value="ECO:0007669"/>
    <property type="project" value="TreeGrafter"/>
</dbReference>
<dbReference type="InterPro" id="IPR051577">
    <property type="entry name" value="MRF-like"/>
</dbReference>
<sequence>MKTILAAILFCLLVLSPAHAGQKGIGQPCNSDNSAVDFDTLAQCNGSTIIKAPLMLGAVASPPYATTACDAAKAGMIQYTGGTFQGCNGSSWGGLPTLLTLGTTATSNSPFRTGDVTTGLFSDTASTVSIATAGAQRLIVTATGSVGIGTTNPKWKLETLNGIISVNNDDGTSDSRILFRQKNGTDYPTSWIGQPTWDKAVFYIYGPTATANETAATYGAATWRFLTSGTEAMRITSTGNVGIGTTGPAYKLDINNPAGNLRTGFHLGNGGTDDLFLTDNSSLISSNAFWNGGWYYNSSSAATYISISGGTFSFATAPTGTAGATPAFTTKMYISNAGNIGIGTTTPTVALDVNGAVRAANAIMAKAVGSYGSISLQTGSTVLPGYIEWRNPAAEGSSGARRGFMGWDSANVALALENSSNFVVSGGNVGIGTASPSALLDVNGQAVFGANSGQRISIYGDHMGINRRVSDGVIYNSNGHAYQWAHSLSTTNTSDNLALQVYTPAGGSVTSSALAINGAGNVGIGTTSPGSKLQVNGTITLPSRDTNAIQGDNASAWLVIGSDAGSNGGVTGTGSHIVLRGSAQSQNIEFYQGGAQRFLFYPTGNALFYGALTQNSDMRLKRDINPIKFSLNKLIQIHGVTFHWKETDKDQLEQIGVIAQEVQKVFPQLVKADEKGMLSVNYSGFVAPLIEAVKDLKTENEKLKVQNTSFAARLDALEARGR</sequence>
<feature type="signal peptide" evidence="1">
    <location>
        <begin position="1"/>
        <end position="20"/>
    </location>
</feature>
<dbReference type="PANTHER" id="PTHR13029">
    <property type="match status" value="1"/>
</dbReference>
<feature type="domain" description="Peptidase S74" evidence="2">
    <location>
        <begin position="616"/>
        <end position="707"/>
    </location>
</feature>
<keyword evidence="4" id="KW-1185">Reference proteome</keyword>
<accession>A0A7C9MXC7</accession>
<evidence type="ECO:0000259" key="2">
    <source>
        <dbReference type="PROSITE" id="PS51688"/>
    </source>
</evidence>
<dbReference type="Pfam" id="PF13884">
    <property type="entry name" value="Peptidase_S74"/>
    <property type="match status" value="1"/>
</dbReference>
<comment type="caution">
    <text evidence="3">The sequence shown here is derived from an EMBL/GenBank/DDBJ whole genome shotgun (WGS) entry which is preliminary data.</text>
</comment>
<dbReference type="Proteomes" id="UP000482487">
    <property type="component" value="Unassembled WGS sequence"/>
</dbReference>
<gene>
    <name evidence="3" type="ORF">GTA51_19130</name>
</gene>
<dbReference type="InterPro" id="IPR030392">
    <property type="entry name" value="S74_ICA"/>
</dbReference>
<dbReference type="OrthoDB" id="5379439at2"/>
<evidence type="ECO:0000256" key="1">
    <source>
        <dbReference type="SAM" id="SignalP"/>
    </source>
</evidence>
<protein>
    <recommendedName>
        <fullName evidence="2">Peptidase S74 domain-containing protein</fullName>
    </recommendedName>
</protein>
<dbReference type="AlphaFoldDB" id="A0A7C9MXC7"/>
<dbReference type="GO" id="GO:0016540">
    <property type="term" value="P:protein autoprocessing"/>
    <property type="evidence" value="ECO:0007669"/>
    <property type="project" value="TreeGrafter"/>
</dbReference>
<keyword evidence="1" id="KW-0732">Signal</keyword>
<reference evidence="3 4" key="1">
    <citation type="submission" date="2020-01" db="EMBL/GenBank/DDBJ databases">
        <title>Genome sequence of Desulfovibrio aerotolerans DSM 16695(T).</title>
        <authorList>
            <person name="Karnachuk O."/>
            <person name="Avakyan M."/>
            <person name="Mardanov A."/>
            <person name="Kadnikov V."/>
            <person name="Ravin N."/>
        </authorList>
    </citation>
    <scope>NUCLEOTIDE SEQUENCE [LARGE SCALE GENOMIC DNA]</scope>
    <source>
        <strain evidence="3 4">DSM 16695</strain>
    </source>
</reference>
<evidence type="ECO:0000313" key="3">
    <source>
        <dbReference type="EMBL" id="MYL85214.1"/>
    </source>
</evidence>
<dbReference type="RefSeq" id="WP_160963975.1">
    <property type="nucleotide sequence ID" value="NZ_WVUD01000066.1"/>
</dbReference>